<keyword evidence="4 8" id="KW-0378">Hydrolase</keyword>
<evidence type="ECO:0000313" key="13">
    <source>
        <dbReference type="Proteomes" id="UP000199337"/>
    </source>
</evidence>
<dbReference type="PANTHER" id="PTHR11472:SF34">
    <property type="entry name" value="REGULATOR OF TELOMERE ELONGATION HELICASE 1"/>
    <property type="match status" value="1"/>
</dbReference>
<dbReference type="Pfam" id="PF00929">
    <property type="entry name" value="RNase_T"/>
    <property type="match status" value="1"/>
</dbReference>
<dbReference type="EMBL" id="FOOX01000005">
    <property type="protein sequence ID" value="SFG45414.1"/>
    <property type="molecule type" value="Genomic_DNA"/>
</dbReference>
<dbReference type="PROSITE" id="PS51192">
    <property type="entry name" value="HELICASE_ATP_BIND_1"/>
    <property type="match status" value="1"/>
</dbReference>
<keyword evidence="2 8" id="KW-0540">Nuclease</keyword>
<comment type="cofactor">
    <cofactor evidence="1">
        <name>[4Fe-4S] cluster</name>
        <dbReference type="ChEBI" id="CHEBI:49883"/>
    </cofactor>
</comment>
<evidence type="ECO:0000259" key="10">
    <source>
        <dbReference type="PROSITE" id="PS51192"/>
    </source>
</evidence>
<evidence type="ECO:0000256" key="9">
    <source>
        <dbReference type="RuleBase" id="RU364106"/>
    </source>
</evidence>
<sequence>MKNYIVCDLETSGLDPQKDKIIEIAMIKVKDYSIVEAYQTLINPGIKLPFRITRLTGISDTELAASPTINEILPDIINFMEGIPMVGHNVEFDRSFLASLLGHLPFSTYLDTYELTKILFPHFNDYSLSGLANQLNFNHRPCHRAMDDTIAAVELLSALLERAGKLDSAVLKHLIMLLRAGNSPWSEILEELPAAISENDRTLLENSFFAISINHEFKKNRNVRLPDINIEYYLGQEGQLSKQLPNYRLRPGQVKMAKVVETALEEKKVCFIEAGTGTGKTIAYLLPTLLWALKTKQQAVISTNTINLQEQIKHQDIPLLHSMLNLDFGFAFLKGRQNYICLKRFLNIISNISTNAPNAYLFFARVLIWLLDTKNGDKSELNITGPENYYWLRICTDAESCTGNSCMWQSNCFISRARQQAENSPVVITNHSLLFSDLVADVKILPSYCALVIDEAHHLEEAANIYLGKKISFMELKHWLLSTGKYFQKASTAFASADNQLKKLHLETYNAIKELLAAINTFVQHFIGKSTEYFGHRAGIGLIKFRLKQDSEIVQTNHADYLNLIFYLKNLKSQIKAVSTECGCQTSSEQRPEDCKPTDLRNILNKLDNYLEDLSLVWENAPDNHVCWAEISGGTINSEINCVFYATPIDIGHLLNEKLFNKAKGVIFTSATLSVNHKFDHLIKQWGLESLPPNQLETVIVNSPFNFDKQCFLSIVENLPQYNTEEKQYTEAVTQAIFSLTERLGGRTLVLFTSHSMLKAIYSRTKPLFDDAGICLLGHKIDGGRTRLVREFKKGKNNVLFGASSFWEGLDIPGNSLAQVIIVKLPFSPPNDPIMQAKMEIMNQPGFNGFYELSLPRAVIRFKQGFGRLIRSEEDQGLVVVLDGRITSKKYGKVFLNSLPIKSYLSGDLDIVIKQLSLWVN</sequence>
<dbReference type="STRING" id="341036.SAMN05660649_01673"/>
<reference evidence="13" key="1">
    <citation type="submission" date="2016-10" db="EMBL/GenBank/DDBJ databases">
        <authorList>
            <person name="Varghese N."/>
            <person name="Submissions S."/>
        </authorList>
    </citation>
    <scope>NUCLEOTIDE SEQUENCE [LARGE SCALE GENOMIC DNA]</scope>
    <source>
        <strain evidence="13">DSM 17038</strain>
    </source>
</reference>
<evidence type="ECO:0000256" key="7">
    <source>
        <dbReference type="ARBA" id="ARBA00048954"/>
    </source>
</evidence>
<evidence type="ECO:0000259" key="11">
    <source>
        <dbReference type="PROSITE" id="PS51193"/>
    </source>
</evidence>
<dbReference type="GO" id="GO:0016887">
    <property type="term" value="F:ATP hydrolysis activity"/>
    <property type="evidence" value="ECO:0007669"/>
    <property type="project" value="RHEA"/>
</dbReference>
<evidence type="ECO:0000256" key="1">
    <source>
        <dbReference type="ARBA" id="ARBA00001966"/>
    </source>
</evidence>
<dbReference type="PROSITE" id="PS51193">
    <property type="entry name" value="HELICASE_ATP_BIND_2"/>
    <property type="match status" value="1"/>
</dbReference>
<dbReference type="SMART" id="SM00491">
    <property type="entry name" value="HELICc2"/>
    <property type="match status" value="1"/>
</dbReference>
<dbReference type="InterPro" id="IPR027417">
    <property type="entry name" value="P-loop_NTPase"/>
</dbReference>
<evidence type="ECO:0000256" key="5">
    <source>
        <dbReference type="ARBA" id="ARBA00022839"/>
    </source>
</evidence>
<gene>
    <name evidence="8 9" type="primary">dinG</name>
    <name evidence="12" type="ORF">SAMN05660649_01673</name>
</gene>
<dbReference type="GO" id="GO:0006139">
    <property type="term" value="P:nucleobase-containing compound metabolic process"/>
    <property type="evidence" value="ECO:0007669"/>
    <property type="project" value="InterPro"/>
</dbReference>
<accession>A0A1I2RXQ3</accession>
<dbReference type="InterPro" id="IPR014001">
    <property type="entry name" value="Helicase_ATP-bd"/>
</dbReference>
<protein>
    <recommendedName>
        <fullName evidence="8 9">3'-5' exonuclease DinG</fullName>
        <ecNumber evidence="8 9">3.1.-.-</ecNumber>
    </recommendedName>
</protein>
<evidence type="ECO:0000313" key="12">
    <source>
        <dbReference type="EMBL" id="SFG45414.1"/>
    </source>
</evidence>
<name>A0A1I2RXQ3_9FIRM</name>
<evidence type="ECO:0000256" key="2">
    <source>
        <dbReference type="ARBA" id="ARBA00022722"/>
    </source>
</evidence>
<dbReference type="SMART" id="SM00479">
    <property type="entry name" value="EXOIII"/>
    <property type="match status" value="1"/>
</dbReference>
<dbReference type="HAMAP" id="MF_02206">
    <property type="entry name" value="DinG_exonucl"/>
    <property type="match status" value="1"/>
</dbReference>
<dbReference type="InterPro" id="IPR011545">
    <property type="entry name" value="DEAD/DEAH_box_helicase_dom"/>
</dbReference>
<evidence type="ECO:0000256" key="8">
    <source>
        <dbReference type="HAMAP-Rule" id="MF_02206"/>
    </source>
</evidence>
<dbReference type="EC" id="3.1.-.-" evidence="8 9"/>
<dbReference type="SMART" id="SM00487">
    <property type="entry name" value="DEXDc"/>
    <property type="match status" value="1"/>
</dbReference>
<keyword evidence="3 8" id="KW-0547">Nucleotide-binding</keyword>
<comment type="similarity">
    <text evidence="8 9">Belongs to the helicase family. DinG subfamily. Type 2 sub-subfamily.</text>
</comment>
<dbReference type="Proteomes" id="UP000199337">
    <property type="component" value="Unassembled WGS sequence"/>
</dbReference>
<feature type="binding site" evidence="8">
    <location>
        <begin position="274"/>
        <end position="281"/>
    </location>
    <ligand>
        <name>ATP</name>
        <dbReference type="ChEBI" id="CHEBI:30616"/>
    </ligand>
</feature>
<comment type="function">
    <text evidence="8 9">3'-5' exonuclease.</text>
</comment>
<dbReference type="GO" id="GO:0005524">
    <property type="term" value="F:ATP binding"/>
    <property type="evidence" value="ECO:0007669"/>
    <property type="project" value="UniProtKB-UniRule"/>
</dbReference>
<dbReference type="InterPro" id="IPR013520">
    <property type="entry name" value="Ribonucl_H"/>
</dbReference>
<dbReference type="GO" id="GO:0003676">
    <property type="term" value="F:nucleic acid binding"/>
    <property type="evidence" value="ECO:0007669"/>
    <property type="project" value="InterPro"/>
</dbReference>
<dbReference type="GO" id="GO:0043139">
    <property type="term" value="F:5'-3' DNA helicase activity"/>
    <property type="evidence" value="ECO:0007669"/>
    <property type="project" value="UniProtKB-EC"/>
</dbReference>
<keyword evidence="6 8" id="KW-0067">ATP-binding</keyword>
<dbReference type="Gene3D" id="3.30.420.10">
    <property type="entry name" value="Ribonuclease H-like superfamily/Ribonuclease H"/>
    <property type="match status" value="1"/>
</dbReference>
<evidence type="ECO:0000256" key="3">
    <source>
        <dbReference type="ARBA" id="ARBA00022741"/>
    </source>
</evidence>
<keyword evidence="13" id="KW-1185">Reference proteome</keyword>
<dbReference type="SUPFAM" id="SSF53098">
    <property type="entry name" value="Ribonuclease H-like"/>
    <property type="match status" value="1"/>
</dbReference>
<feature type="domain" description="Helicase ATP-binding" evidence="11">
    <location>
        <begin position="239"/>
        <end position="504"/>
    </location>
</feature>
<dbReference type="NCBIfam" id="TIGR01407">
    <property type="entry name" value="dinG_rel"/>
    <property type="match status" value="1"/>
</dbReference>
<feature type="short sequence motif" description="DEAH box" evidence="8">
    <location>
        <begin position="454"/>
        <end position="457"/>
    </location>
</feature>
<dbReference type="FunFam" id="3.30.420.10:FF:000045">
    <property type="entry name" value="3'-5' exonuclease DinG"/>
    <property type="match status" value="1"/>
</dbReference>
<comment type="catalytic activity">
    <reaction evidence="7">
        <text>ATP + H2O = ADP + phosphate + H(+)</text>
        <dbReference type="Rhea" id="RHEA:13065"/>
        <dbReference type="ChEBI" id="CHEBI:15377"/>
        <dbReference type="ChEBI" id="CHEBI:15378"/>
        <dbReference type="ChEBI" id="CHEBI:30616"/>
        <dbReference type="ChEBI" id="CHEBI:43474"/>
        <dbReference type="ChEBI" id="CHEBI:456216"/>
        <dbReference type="EC" id="5.6.2.3"/>
    </reaction>
</comment>
<dbReference type="InterPro" id="IPR006555">
    <property type="entry name" value="ATP-dep_Helicase_C"/>
</dbReference>
<dbReference type="InterPro" id="IPR012337">
    <property type="entry name" value="RNaseH-like_sf"/>
</dbReference>
<proteinExistence type="inferred from homology"/>
<keyword evidence="5 8" id="KW-0269">Exonuclease</keyword>
<keyword evidence="12" id="KW-0347">Helicase</keyword>
<dbReference type="GO" id="GO:0008408">
    <property type="term" value="F:3'-5' exonuclease activity"/>
    <property type="evidence" value="ECO:0007669"/>
    <property type="project" value="UniProtKB-UniRule"/>
</dbReference>
<dbReference type="AlphaFoldDB" id="A0A1I2RXQ3"/>
<evidence type="ECO:0000256" key="6">
    <source>
        <dbReference type="ARBA" id="ARBA00022840"/>
    </source>
</evidence>
<dbReference type="InterPro" id="IPR014013">
    <property type="entry name" value="Helic_SF1/SF2_ATP-bd_DinG/Rad3"/>
</dbReference>
<evidence type="ECO:0000256" key="4">
    <source>
        <dbReference type="ARBA" id="ARBA00022801"/>
    </source>
</evidence>
<organism evidence="12 13">
    <name type="scientific">Desulfotruncus arcticus DSM 17038</name>
    <dbReference type="NCBI Taxonomy" id="1121424"/>
    <lineage>
        <taxon>Bacteria</taxon>
        <taxon>Bacillati</taxon>
        <taxon>Bacillota</taxon>
        <taxon>Clostridia</taxon>
        <taxon>Eubacteriales</taxon>
        <taxon>Desulfallaceae</taxon>
        <taxon>Desulfotruncus</taxon>
    </lineage>
</organism>
<dbReference type="Pfam" id="PF13307">
    <property type="entry name" value="Helicase_C_2"/>
    <property type="match status" value="1"/>
</dbReference>
<dbReference type="InterPro" id="IPR006310">
    <property type="entry name" value="DinG"/>
</dbReference>
<dbReference type="PANTHER" id="PTHR11472">
    <property type="entry name" value="DNA REPAIR DEAD HELICASE RAD3/XP-D SUBFAMILY MEMBER"/>
    <property type="match status" value="1"/>
</dbReference>
<dbReference type="Pfam" id="PF00270">
    <property type="entry name" value="DEAD"/>
    <property type="match status" value="1"/>
</dbReference>
<dbReference type="CDD" id="cd06127">
    <property type="entry name" value="DEDDh"/>
    <property type="match status" value="1"/>
</dbReference>
<dbReference type="InterPro" id="IPR045028">
    <property type="entry name" value="DinG/Rad3-like"/>
</dbReference>
<dbReference type="SUPFAM" id="SSF52540">
    <property type="entry name" value="P-loop containing nucleoside triphosphate hydrolases"/>
    <property type="match status" value="1"/>
</dbReference>
<dbReference type="Gene3D" id="3.40.50.300">
    <property type="entry name" value="P-loop containing nucleotide triphosphate hydrolases"/>
    <property type="match status" value="2"/>
</dbReference>
<feature type="domain" description="Helicase ATP-binding" evidence="10">
    <location>
        <begin position="261"/>
        <end position="504"/>
    </location>
</feature>
<dbReference type="InterPro" id="IPR036397">
    <property type="entry name" value="RNaseH_sf"/>
</dbReference>